<dbReference type="InterPro" id="IPR023620">
    <property type="entry name" value="SmpB"/>
</dbReference>
<gene>
    <name evidence="3 4" type="primary">smpB</name>
    <name evidence="4" type="ORF">INF35_01265</name>
</gene>
<comment type="caution">
    <text evidence="4">The sequence shown here is derived from an EMBL/GenBank/DDBJ whole genome shotgun (WGS) entry which is preliminary data.</text>
</comment>
<reference evidence="4 5" key="1">
    <citation type="submission" date="2020-10" db="EMBL/GenBank/DDBJ databases">
        <title>ChiBAC.</title>
        <authorList>
            <person name="Zenner C."/>
            <person name="Hitch T.C.A."/>
            <person name="Clavel T."/>
        </authorList>
    </citation>
    <scope>NUCLEOTIDE SEQUENCE [LARGE SCALE GENOMIC DNA]</scope>
    <source>
        <strain evidence="4 5">DSM 109015</strain>
    </source>
</reference>
<dbReference type="InterPro" id="IPR000037">
    <property type="entry name" value="SsrA-bd_prot"/>
</dbReference>
<sequence>MATGKKGELRKIIAQNREARHEYFVIETLETGIELVGTEVKSLRNGGVTLKDSWADIDDGELIVKGMHISPYEMGNIFNKDPRRPRRLLAHKSEIRRFAQQIKLQGYTLVPLSLYFKHGRVKLELGLCKGKKLYDKRATAAERDARRDIERALKTRH</sequence>
<dbReference type="SUPFAM" id="SSF74982">
    <property type="entry name" value="Small protein B (SmpB)"/>
    <property type="match status" value="1"/>
</dbReference>
<dbReference type="InterPro" id="IPR020081">
    <property type="entry name" value="SsrA-bd_prot_CS"/>
</dbReference>
<keyword evidence="2 3" id="KW-0694">RNA-binding</keyword>
<keyword evidence="5" id="KW-1185">Reference proteome</keyword>
<comment type="function">
    <text evidence="3">Required for rescue of stalled ribosomes mediated by trans-translation. Binds to transfer-messenger RNA (tmRNA), required for stable association of tmRNA with ribosomes. tmRNA and SmpB together mimic tRNA shape, replacing the anticodon stem-loop with SmpB. tmRNA is encoded by the ssrA gene; the 2 termini fold to resemble tRNA(Ala) and it encodes a 'tag peptide', a short internal open reading frame. During trans-translation Ala-aminoacylated tmRNA acts like a tRNA, entering the A-site of stalled ribosomes, displacing the stalled mRNA. The ribosome then switches to translate the ORF on the tmRNA; the nascent peptide is terminated with the 'tag peptide' encoded by the tmRNA and targeted for degradation. The ribosome is freed to recommence translation, which seems to be the essential function of trans-translation.</text>
</comment>
<evidence type="ECO:0000313" key="4">
    <source>
        <dbReference type="EMBL" id="MBE5036434.1"/>
    </source>
</evidence>
<evidence type="ECO:0000256" key="2">
    <source>
        <dbReference type="ARBA" id="ARBA00022884"/>
    </source>
</evidence>
<dbReference type="NCBIfam" id="TIGR00086">
    <property type="entry name" value="smpB"/>
    <property type="match status" value="1"/>
</dbReference>
<accession>A0ABR9QZX8</accession>
<dbReference type="PANTHER" id="PTHR30308">
    <property type="entry name" value="TMRNA-BINDING COMPONENT OF TRANS-TRANSLATION TAGGING COMPLEX"/>
    <property type="match status" value="1"/>
</dbReference>
<proteinExistence type="inferred from homology"/>
<dbReference type="CDD" id="cd09294">
    <property type="entry name" value="SmpB"/>
    <property type="match status" value="1"/>
</dbReference>
<name>A0ABR9QZX8_9FIRM</name>
<dbReference type="NCBIfam" id="NF003843">
    <property type="entry name" value="PRK05422.1"/>
    <property type="match status" value="1"/>
</dbReference>
<dbReference type="HAMAP" id="MF_00023">
    <property type="entry name" value="SmpB"/>
    <property type="match status" value="1"/>
</dbReference>
<keyword evidence="1 3" id="KW-0963">Cytoplasm</keyword>
<dbReference type="Pfam" id="PF01668">
    <property type="entry name" value="SmpB"/>
    <property type="match status" value="1"/>
</dbReference>
<dbReference type="PROSITE" id="PS01317">
    <property type="entry name" value="SSRP"/>
    <property type="match status" value="1"/>
</dbReference>
<evidence type="ECO:0000256" key="3">
    <source>
        <dbReference type="HAMAP-Rule" id="MF_00023"/>
    </source>
</evidence>
<comment type="subcellular location">
    <subcellularLocation>
        <location evidence="3">Cytoplasm</location>
    </subcellularLocation>
    <text evidence="3">The tmRNA-SmpB complex associates with stalled 70S ribosomes.</text>
</comment>
<dbReference type="Gene3D" id="2.40.280.10">
    <property type="match status" value="1"/>
</dbReference>
<organism evidence="4 5">
    <name type="scientific">Gemmiger gallinarum</name>
    <dbReference type="NCBI Taxonomy" id="2779354"/>
    <lineage>
        <taxon>Bacteria</taxon>
        <taxon>Bacillati</taxon>
        <taxon>Bacillota</taxon>
        <taxon>Clostridia</taxon>
        <taxon>Eubacteriales</taxon>
        <taxon>Gemmiger</taxon>
    </lineage>
</organism>
<dbReference type="RefSeq" id="WP_193499772.1">
    <property type="nucleotide sequence ID" value="NZ_JADCKC010000001.1"/>
</dbReference>
<comment type="similarity">
    <text evidence="3">Belongs to the SmpB family.</text>
</comment>
<evidence type="ECO:0000256" key="1">
    <source>
        <dbReference type="ARBA" id="ARBA00022490"/>
    </source>
</evidence>
<dbReference type="PANTHER" id="PTHR30308:SF2">
    <property type="entry name" value="SSRA-BINDING PROTEIN"/>
    <property type="match status" value="1"/>
</dbReference>
<evidence type="ECO:0000313" key="5">
    <source>
        <dbReference type="Proteomes" id="UP000768567"/>
    </source>
</evidence>
<protein>
    <recommendedName>
        <fullName evidence="3">SsrA-binding protein</fullName>
    </recommendedName>
    <alternativeName>
        <fullName evidence="3">Small protein B</fullName>
    </alternativeName>
</protein>
<dbReference type="EMBL" id="JADCKC010000001">
    <property type="protein sequence ID" value="MBE5036434.1"/>
    <property type="molecule type" value="Genomic_DNA"/>
</dbReference>
<dbReference type="Proteomes" id="UP000768567">
    <property type="component" value="Unassembled WGS sequence"/>
</dbReference>